<keyword evidence="4 8" id="KW-1133">Transmembrane helix</keyword>
<evidence type="ECO:0000256" key="2">
    <source>
        <dbReference type="ARBA" id="ARBA00022692"/>
    </source>
</evidence>
<feature type="compositionally biased region" description="Basic residues" evidence="7">
    <location>
        <begin position="519"/>
        <end position="533"/>
    </location>
</feature>
<evidence type="ECO:0000313" key="10">
    <source>
        <dbReference type="EMBL" id="VAI12050.1"/>
    </source>
</evidence>
<feature type="transmembrane region" description="Helical" evidence="8">
    <location>
        <begin position="565"/>
        <end position="587"/>
    </location>
</feature>
<dbReference type="Gramene" id="TRITD5Av1G002250.1">
    <property type="protein sequence ID" value="TRITD5Av1G002250.1"/>
    <property type="gene ID" value="TRITD5Av1G002250"/>
</dbReference>
<feature type="transmembrane region" description="Helical" evidence="8">
    <location>
        <begin position="643"/>
        <end position="664"/>
    </location>
</feature>
<dbReference type="InterPro" id="IPR036770">
    <property type="entry name" value="Ankyrin_rpt-contain_sf"/>
</dbReference>
<evidence type="ECO:0000256" key="4">
    <source>
        <dbReference type="ARBA" id="ARBA00022989"/>
    </source>
</evidence>
<dbReference type="Gene3D" id="1.25.40.20">
    <property type="entry name" value="Ankyrin repeat-containing domain"/>
    <property type="match status" value="2"/>
</dbReference>
<keyword evidence="2 8" id="KW-0812">Transmembrane</keyword>
<evidence type="ECO:0000256" key="8">
    <source>
        <dbReference type="SAM" id="Phobius"/>
    </source>
</evidence>
<dbReference type="GO" id="GO:0005886">
    <property type="term" value="C:plasma membrane"/>
    <property type="evidence" value="ECO:0007669"/>
    <property type="project" value="TreeGrafter"/>
</dbReference>
<dbReference type="InterPro" id="IPR002110">
    <property type="entry name" value="Ankyrin_rpt"/>
</dbReference>
<keyword evidence="11" id="KW-1185">Reference proteome</keyword>
<dbReference type="Pfam" id="PF13962">
    <property type="entry name" value="PGG"/>
    <property type="match status" value="1"/>
</dbReference>
<feature type="region of interest" description="Disordered" evidence="7">
    <location>
        <begin position="485"/>
        <end position="559"/>
    </location>
</feature>
<feature type="compositionally biased region" description="Basic and acidic residues" evidence="7">
    <location>
        <begin position="485"/>
        <end position="505"/>
    </location>
</feature>
<sequence length="749" mass="83539">MAWNSTKTSESPTSSCPSGSPSPGDSFGAGAGTFAEFLEQRRQYGGSVDLHVPSVLLAPAACGHCGKLEDLRRGRNTDSDSDLSDHRMTVPDASLAEQITFEGSSCFTCAKEIFLATDWIDGGKDRHDTPLHYAARSGNLRMLFHLICQLGDLYGHEWTVLVVRKLNVHGETALHEAVRLGTSSMCMVGMLMWVDPHLALHHAAHLPGSTSPLYLAVSLGHKDMAEMLHNKSGGNLSYSGPRGQNALHAAAHRPNGMIEMLLAWNKDLSEHKDKNDSTPLHYVVSEQSEASTNISIMDELEKHAILCVLDANPFAAYQHDKNGLLPVHVAALMDRKVAILILLERCGGCIALPDKKGRSFLHIAVRNKVYRIVKYSCQEEVFEPILNARDNDGNTALHLAVEVEDLHIFCYLLRNPKVLLNVRNNKDQTPLDLARNKTLTDFSYVLNPENAIYKTLRDVGARHGSFFQDHVQHLCIQNQLSNLKDEDNKSEEVDDLKKHKKKEGEENQSEEVDEFEKHTQKKDKKKKEAKRKKKEYEKKKDADRKKKEDEEKKDSDQLTDSTRTLGLGSVLITTMTFGATFTVPAAVKAGNSSNGGTARLFSTWHFNGFLAVNTFAFLFSLIATVGLMFSGMSMVKLQVRRNYFRLSVLSAWISLTYLTVAFGLGVRTVLAPVGGMVSNLILFLTSLPLIYLNLDFISEMGLTYRPLSVRRGHKFVCRLFIPHIVGRGLIQFWPYIYIFLWAAATKSVP</sequence>
<evidence type="ECO:0000256" key="3">
    <source>
        <dbReference type="ARBA" id="ARBA00022737"/>
    </source>
</evidence>
<protein>
    <recommendedName>
        <fullName evidence="9">PGG domain-containing protein</fullName>
    </recommendedName>
</protein>
<reference evidence="10 11" key="1">
    <citation type="submission" date="2017-09" db="EMBL/GenBank/DDBJ databases">
        <authorList>
            <consortium name="International Durum Wheat Genome Sequencing Consortium (IDWGSC)"/>
            <person name="Milanesi L."/>
        </authorList>
    </citation>
    <scope>NUCLEOTIDE SEQUENCE [LARGE SCALE GENOMIC DNA]</scope>
    <source>
        <strain evidence="11">cv. Svevo</strain>
    </source>
</reference>
<keyword evidence="5" id="KW-0040">ANK repeat</keyword>
<comment type="subcellular location">
    <subcellularLocation>
        <location evidence="1">Membrane</location>
        <topology evidence="1">Multi-pass membrane protein</topology>
    </subcellularLocation>
</comment>
<dbReference type="PANTHER" id="PTHR24186:SF50">
    <property type="entry name" value="ANKYRIN REPEAT-CONTAINING PROTEIN ITN1-LIKE ISOFORM X1"/>
    <property type="match status" value="1"/>
</dbReference>
<accession>A0A9R0TGP3</accession>
<dbReference type="Pfam" id="PF12796">
    <property type="entry name" value="Ank_2"/>
    <property type="match status" value="1"/>
</dbReference>
<keyword evidence="6 8" id="KW-0472">Membrane</keyword>
<dbReference type="Pfam" id="PF00023">
    <property type="entry name" value="Ank"/>
    <property type="match status" value="1"/>
</dbReference>
<keyword evidence="3" id="KW-0677">Repeat</keyword>
<dbReference type="SMART" id="SM00248">
    <property type="entry name" value="ANK"/>
    <property type="match status" value="7"/>
</dbReference>
<dbReference type="InterPro" id="IPR026961">
    <property type="entry name" value="PGG_dom"/>
</dbReference>
<organism evidence="10 11">
    <name type="scientific">Triticum turgidum subsp. durum</name>
    <name type="common">Durum wheat</name>
    <name type="synonym">Triticum durum</name>
    <dbReference type="NCBI Taxonomy" id="4567"/>
    <lineage>
        <taxon>Eukaryota</taxon>
        <taxon>Viridiplantae</taxon>
        <taxon>Streptophyta</taxon>
        <taxon>Embryophyta</taxon>
        <taxon>Tracheophyta</taxon>
        <taxon>Spermatophyta</taxon>
        <taxon>Magnoliopsida</taxon>
        <taxon>Liliopsida</taxon>
        <taxon>Poales</taxon>
        <taxon>Poaceae</taxon>
        <taxon>BOP clade</taxon>
        <taxon>Pooideae</taxon>
        <taxon>Triticodae</taxon>
        <taxon>Triticeae</taxon>
        <taxon>Triticinae</taxon>
        <taxon>Triticum</taxon>
    </lineage>
</organism>
<proteinExistence type="predicted"/>
<dbReference type="Pfam" id="PF13857">
    <property type="entry name" value="Ank_5"/>
    <property type="match status" value="1"/>
</dbReference>
<evidence type="ECO:0000256" key="1">
    <source>
        <dbReference type="ARBA" id="ARBA00004141"/>
    </source>
</evidence>
<feature type="region of interest" description="Disordered" evidence="7">
    <location>
        <begin position="1"/>
        <end position="28"/>
    </location>
</feature>
<dbReference type="AlphaFoldDB" id="A0A9R0TGP3"/>
<feature type="transmembrane region" description="Helical" evidence="8">
    <location>
        <begin position="670"/>
        <end position="694"/>
    </location>
</feature>
<feature type="transmembrane region" description="Helical" evidence="8">
    <location>
        <begin position="715"/>
        <end position="744"/>
    </location>
</feature>
<dbReference type="OMA" id="HLCIQNQ"/>
<evidence type="ECO:0000256" key="7">
    <source>
        <dbReference type="SAM" id="MobiDB-lite"/>
    </source>
</evidence>
<feature type="domain" description="PGG" evidence="9">
    <location>
        <begin position="557"/>
        <end position="667"/>
    </location>
</feature>
<evidence type="ECO:0000256" key="5">
    <source>
        <dbReference type="ARBA" id="ARBA00023043"/>
    </source>
</evidence>
<dbReference type="PANTHER" id="PTHR24186">
    <property type="entry name" value="PROTEIN PHOSPHATASE 1 REGULATORY SUBUNIT"/>
    <property type="match status" value="1"/>
</dbReference>
<gene>
    <name evidence="10" type="ORF">TRITD_5Av1G002250</name>
</gene>
<evidence type="ECO:0000256" key="6">
    <source>
        <dbReference type="ARBA" id="ARBA00023136"/>
    </source>
</evidence>
<feature type="compositionally biased region" description="Basic and acidic residues" evidence="7">
    <location>
        <begin position="534"/>
        <end position="556"/>
    </location>
</feature>
<dbReference type="Proteomes" id="UP000324705">
    <property type="component" value="Chromosome 5A"/>
</dbReference>
<dbReference type="SUPFAM" id="SSF48403">
    <property type="entry name" value="Ankyrin repeat"/>
    <property type="match status" value="1"/>
</dbReference>
<evidence type="ECO:0000313" key="11">
    <source>
        <dbReference type="Proteomes" id="UP000324705"/>
    </source>
</evidence>
<dbReference type="EMBL" id="LT934119">
    <property type="protein sequence ID" value="VAI12050.1"/>
    <property type="molecule type" value="Genomic_DNA"/>
</dbReference>
<feature type="transmembrane region" description="Helical" evidence="8">
    <location>
        <begin position="607"/>
        <end position="631"/>
    </location>
</feature>
<evidence type="ECO:0000259" key="9">
    <source>
        <dbReference type="Pfam" id="PF13962"/>
    </source>
</evidence>
<name>A0A9R0TGP3_TRITD</name>